<dbReference type="Pfam" id="PF01593">
    <property type="entry name" value="Amino_oxidase"/>
    <property type="match status" value="1"/>
</dbReference>
<evidence type="ECO:0000256" key="5">
    <source>
        <dbReference type="ARBA" id="ARBA00023133"/>
    </source>
</evidence>
<comment type="catalytic activity">
    <reaction evidence="6">
        <text>coproporphyrinogen III + 3 O2 = coproporphyrin III + 3 H2O2</text>
        <dbReference type="Rhea" id="RHEA:43436"/>
        <dbReference type="ChEBI" id="CHEBI:15379"/>
        <dbReference type="ChEBI" id="CHEBI:16240"/>
        <dbReference type="ChEBI" id="CHEBI:57309"/>
        <dbReference type="ChEBI" id="CHEBI:131725"/>
        <dbReference type="EC" id="1.3.3.15"/>
    </reaction>
</comment>
<keyword evidence="5 6" id="KW-0350">Heme biosynthesis</keyword>
<comment type="function">
    <text evidence="6">Involved in coproporphyrin-dependent heme b biosynthesis. Catalyzes the oxidation of coproporphyrinogen III to coproporphyrin III.</text>
</comment>
<evidence type="ECO:0000313" key="8">
    <source>
        <dbReference type="EMBL" id="CAE6688279.1"/>
    </source>
</evidence>
<gene>
    <name evidence="8" type="ORF">NSPZN2_10085</name>
</gene>
<comment type="cofactor">
    <cofactor evidence="1 6">
        <name>FAD</name>
        <dbReference type="ChEBI" id="CHEBI:57692"/>
    </cofactor>
</comment>
<keyword evidence="9" id="KW-1185">Reference proteome</keyword>
<comment type="subcellular location">
    <subcellularLocation>
        <location evidence="6">Cytoplasm</location>
    </subcellularLocation>
</comment>
<evidence type="ECO:0000256" key="3">
    <source>
        <dbReference type="ARBA" id="ARBA00022827"/>
    </source>
</evidence>
<evidence type="ECO:0000256" key="2">
    <source>
        <dbReference type="ARBA" id="ARBA00022630"/>
    </source>
</evidence>
<dbReference type="Proteomes" id="UP000675880">
    <property type="component" value="Unassembled WGS sequence"/>
</dbReference>
<comment type="caution">
    <text evidence="8">The sequence shown here is derived from an EMBL/GenBank/DDBJ whole genome shotgun (WGS) entry which is preliminary data.</text>
</comment>
<sequence>MARTPKSVIIVGGGISGLSTAFALLEQAASADLPLSCTILDAAPVWGGKIVTHRVGRWVMEAGPDSFLSQKPWGMELCRRLGIADQLINTNPVEKKASVLRGGQLHELPEGLVTFTPSQLGPFFRSGLLSWMDLARMGCDVLIPPRRSTDDESLAAFFRRRFGRHACERVMEPLMAGIYAGDAEQMSLRATFPRFYELEQSHGSVIRGMMAARRARVQTASDGRPRHTMFVTLKNGLADLVAGMTARIQQTGGVLKSGVQAEALRVRSHQAGRWMYDVICSDGTALSAEALVLATPAYVSADLVRPLSPLAAGLMETIPYASTATISLIYPAAVVGRSLQGFGFVVPRVEGRDLIAATWTSIKWPHRAPPDEVSVRCYLGGVGREAILERDDEALVRCVRDELASIVGLHATPQYVEVNRWHRAMPQYTIGHLDRLTQLEAAVSRFGGLTITGAGYRGVGLPDCIRDGTETAARTLRYLQSTVTNRSEL</sequence>
<evidence type="ECO:0000313" key="9">
    <source>
        <dbReference type="Proteomes" id="UP000675880"/>
    </source>
</evidence>
<feature type="domain" description="Amine oxidase" evidence="7">
    <location>
        <begin position="15"/>
        <end position="474"/>
    </location>
</feature>
<dbReference type="Gene3D" id="3.90.660.20">
    <property type="entry name" value="Protoporphyrinogen oxidase, mitochondrial, domain 2"/>
    <property type="match status" value="1"/>
</dbReference>
<dbReference type="InterPro" id="IPR050464">
    <property type="entry name" value="Zeta_carotene_desat/Oxidored"/>
</dbReference>
<dbReference type="InterPro" id="IPR002937">
    <property type="entry name" value="Amino_oxidase"/>
</dbReference>
<reference evidence="8 9" key="1">
    <citation type="submission" date="2021-02" db="EMBL/GenBank/DDBJ databases">
        <authorList>
            <person name="Han P."/>
        </authorList>
    </citation>
    <scope>NUCLEOTIDE SEQUENCE [LARGE SCALE GENOMIC DNA]</scope>
    <source>
        <strain evidence="8">Candidatus Nitrospira sp. ZN2</strain>
    </source>
</reference>
<organism evidence="8 9">
    <name type="scientific">Nitrospira defluvii</name>
    <dbReference type="NCBI Taxonomy" id="330214"/>
    <lineage>
        <taxon>Bacteria</taxon>
        <taxon>Pseudomonadati</taxon>
        <taxon>Nitrospirota</taxon>
        <taxon>Nitrospiria</taxon>
        <taxon>Nitrospirales</taxon>
        <taxon>Nitrospiraceae</taxon>
        <taxon>Nitrospira</taxon>
    </lineage>
</organism>
<dbReference type="EC" id="1.3.3.15" evidence="6"/>
<dbReference type="SUPFAM" id="SSF54373">
    <property type="entry name" value="FAD-linked reductases, C-terminal domain"/>
    <property type="match status" value="1"/>
</dbReference>
<keyword evidence="3 6" id="KW-0274">FAD</keyword>
<dbReference type="Gene3D" id="1.10.3110.10">
    <property type="entry name" value="protoporphyrinogen ix oxidase, domain 3"/>
    <property type="match status" value="1"/>
</dbReference>
<keyword evidence="6" id="KW-0963">Cytoplasm</keyword>
<dbReference type="Gene3D" id="3.50.50.60">
    <property type="entry name" value="FAD/NAD(P)-binding domain"/>
    <property type="match status" value="1"/>
</dbReference>
<dbReference type="EMBL" id="CAJNBJ010000001">
    <property type="protein sequence ID" value="CAE6688279.1"/>
    <property type="molecule type" value="Genomic_DNA"/>
</dbReference>
<dbReference type="PANTHER" id="PTHR42923">
    <property type="entry name" value="PROTOPORPHYRINOGEN OXIDASE"/>
    <property type="match status" value="1"/>
</dbReference>
<dbReference type="NCBIfam" id="TIGR00562">
    <property type="entry name" value="proto_IX_ox"/>
    <property type="match status" value="1"/>
</dbReference>
<evidence type="ECO:0000256" key="4">
    <source>
        <dbReference type="ARBA" id="ARBA00023002"/>
    </source>
</evidence>
<comment type="pathway">
    <text evidence="6">Porphyrin-containing compound metabolism; protoheme biosynthesis.</text>
</comment>
<evidence type="ECO:0000256" key="1">
    <source>
        <dbReference type="ARBA" id="ARBA00001974"/>
    </source>
</evidence>
<protein>
    <recommendedName>
        <fullName evidence="6">Coproporphyrinogen III oxidase</fullName>
        <ecNumber evidence="6">1.3.3.15</ecNumber>
    </recommendedName>
</protein>
<dbReference type="InterPro" id="IPR004572">
    <property type="entry name" value="Protoporphyrinogen_oxidase"/>
</dbReference>
<proteinExistence type="inferred from homology"/>
<comment type="similarity">
    <text evidence="6">Belongs to the protoporphyrinogen/coproporphyrinogen oxidase family. Coproporphyrinogen III oxidase subfamily.</text>
</comment>
<dbReference type="PANTHER" id="PTHR42923:SF3">
    <property type="entry name" value="PROTOPORPHYRINOGEN OXIDASE"/>
    <property type="match status" value="1"/>
</dbReference>
<dbReference type="InterPro" id="IPR036188">
    <property type="entry name" value="FAD/NAD-bd_sf"/>
</dbReference>
<dbReference type="GO" id="GO:0016491">
    <property type="term" value="F:oxidoreductase activity"/>
    <property type="evidence" value="ECO:0007669"/>
    <property type="project" value="UniProtKB-KW"/>
</dbReference>
<evidence type="ECO:0000256" key="6">
    <source>
        <dbReference type="RuleBase" id="RU364052"/>
    </source>
</evidence>
<name>A0ABM8QBL5_9BACT</name>
<dbReference type="RefSeq" id="WP_213040034.1">
    <property type="nucleotide sequence ID" value="NZ_CAJNBJ010000001.1"/>
</dbReference>
<keyword evidence="2 6" id="KW-0285">Flavoprotein</keyword>
<keyword evidence="4 6" id="KW-0560">Oxidoreductase</keyword>
<accession>A0ABM8QBL5</accession>
<evidence type="ECO:0000259" key="7">
    <source>
        <dbReference type="Pfam" id="PF01593"/>
    </source>
</evidence>
<dbReference type="SUPFAM" id="SSF51905">
    <property type="entry name" value="FAD/NAD(P)-binding domain"/>
    <property type="match status" value="1"/>
</dbReference>